<dbReference type="InterPro" id="IPR036259">
    <property type="entry name" value="MFS_trans_sf"/>
</dbReference>
<proteinExistence type="inferred from homology"/>
<feature type="transmembrane region" description="Helical" evidence="6">
    <location>
        <begin position="504"/>
        <end position="523"/>
    </location>
</feature>
<dbReference type="PANTHER" id="PTHR11654">
    <property type="entry name" value="OLIGOPEPTIDE TRANSPORTER-RELATED"/>
    <property type="match status" value="1"/>
</dbReference>
<feature type="transmembrane region" description="Helical" evidence="6">
    <location>
        <begin position="191"/>
        <end position="212"/>
    </location>
</feature>
<dbReference type="Proteomes" id="UP000197138">
    <property type="component" value="Unassembled WGS sequence"/>
</dbReference>
<dbReference type="GO" id="GO:0022857">
    <property type="term" value="F:transmembrane transporter activity"/>
    <property type="evidence" value="ECO:0007669"/>
    <property type="project" value="InterPro"/>
</dbReference>
<evidence type="ECO:0000256" key="2">
    <source>
        <dbReference type="ARBA" id="ARBA00005982"/>
    </source>
</evidence>
<keyword evidence="4 6" id="KW-1133">Transmembrane helix</keyword>
<comment type="similarity">
    <text evidence="2">Belongs to the major facilitator superfamily. Proton-dependent oligopeptide transporter (POT/PTR) (TC 2.A.17) family.</text>
</comment>
<protein>
    <recommendedName>
        <fullName evidence="9">Protein NRT1/ PTR FAMILY 4.5-like</fullName>
    </recommendedName>
</protein>
<accession>A0A218W9A0</accession>
<evidence type="ECO:0000256" key="3">
    <source>
        <dbReference type="ARBA" id="ARBA00022692"/>
    </source>
</evidence>
<keyword evidence="5 6" id="KW-0472">Membrane</keyword>
<feature type="transmembrane region" description="Helical" evidence="6">
    <location>
        <begin position="456"/>
        <end position="477"/>
    </location>
</feature>
<keyword evidence="3 6" id="KW-0812">Transmembrane</keyword>
<comment type="caution">
    <text evidence="7">The sequence shown here is derived from an EMBL/GenBank/DDBJ whole genome shotgun (WGS) entry which is preliminary data.</text>
</comment>
<gene>
    <name evidence="7" type="ORF">CDL15_Pgr025310</name>
</gene>
<evidence type="ECO:0000256" key="4">
    <source>
        <dbReference type="ARBA" id="ARBA00022989"/>
    </source>
</evidence>
<evidence type="ECO:0000313" key="7">
    <source>
        <dbReference type="EMBL" id="OWM69123.1"/>
    </source>
</evidence>
<dbReference type="Pfam" id="PF00854">
    <property type="entry name" value="PTR2"/>
    <property type="match status" value="2"/>
</dbReference>
<dbReference type="GO" id="GO:0016020">
    <property type="term" value="C:membrane"/>
    <property type="evidence" value="ECO:0007669"/>
    <property type="project" value="UniProtKB-SubCell"/>
</dbReference>
<organism evidence="7 8">
    <name type="scientific">Punica granatum</name>
    <name type="common">Pomegranate</name>
    <dbReference type="NCBI Taxonomy" id="22663"/>
    <lineage>
        <taxon>Eukaryota</taxon>
        <taxon>Viridiplantae</taxon>
        <taxon>Streptophyta</taxon>
        <taxon>Embryophyta</taxon>
        <taxon>Tracheophyta</taxon>
        <taxon>Spermatophyta</taxon>
        <taxon>Magnoliopsida</taxon>
        <taxon>eudicotyledons</taxon>
        <taxon>Gunneridae</taxon>
        <taxon>Pentapetalae</taxon>
        <taxon>rosids</taxon>
        <taxon>malvids</taxon>
        <taxon>Myrtales</taxon>
        <taxon>Lythraceae</taxon>
        <taxon>Punica</taxon>
    </lineage>
</organism>
<evidence type="ECO:0000313" key="8">
    <source>
        <dbReference type="Proteomes" id="UP000197138"/>
    </source>
</evidence>
<comment type="subcellular location">
    <subcellularLocation>
        <location evidence="1">Membrane</location>
        <topology evidence="1">Multi-pass membrane protein</topology>
    </subcellularLocation>
</comment>
<feature type="transmembrane region" description="Helical" evidence="6">
    <location>
        <begin position="104"/>
        <end position="124"/>
    </location>
</feature>
<dbReference type="EMBL" id="MTKT01004939">
    <property type="protein sequence ID" value="OWM69123.1"/>
    <property type="molecule type" value="Genomic_DNA"/>
</dbReference>
<evidence type="ECO:0000256" key="1">
    <source>
        <dbReference type="ARBA" id="ARBA00004141"/>
    </source>
</evidence>
<dbReference type="SUPFAM" id="SSF103473">
    <property type="entry name" value="MFS general substrate transporter"/>
    <property type="match status" value="1"/>
</dbReference>
<evidence type="ECO:0000256" key="5">
    <source>
        <dbReference type="ARBA" id="ARBA00023136"/>
    </source>
</evidence>
<dbReference type="InterPro" id="IPR000109">
    <property type="entry name" value="POT_fam"/>
</dbReference>
<feature type="transmembrane region" description="Helical" evidence="6">
    <location>
        <begin position="52"/>
        <end position="73"/>
    </location>
</feature>
<dbReference type="AlphaFoldDB" id="A0A218W9A0"/>
<evidence type="ECO:0000256" key="6">
    <source>
        <dbReference type="SAM" id="Phobius"/>
    </source>
</evidence>
<dbReference type="Gene3D" id="1.20.1250.20">
    <property type="entry name" value="MFS general substrate transporter like domains"/>
    <property type="match status" value="2"/>
</dbReference>
<sequence>MVLPLRLSGSSMFFSSNLDKYPLDNLVGIPSKEKGGYRACMFVFGLASLENIGFVANMASMVLYFYGVLCFDLSTSANTLTNFMGTACLLSLLGAFISDTYVNRLYTCLIFGTLEVVALGMVTLQAYSKDLQPEGPCEPGKSSCIEGGKAVFLYSSMILLAIGAGSVKGALPALGADQFDRNDGKAHASYFNWYMLSTTLGAIIGVTGVVYVSMNKSCPFVKIAQVIVAALRNKDLSVPENPNQLHEIDEKERDPSEVKLSHTDQFRFLDKAAVLRDGAKAEPWTVCTVTQVEEVKVLIRMLPIIASTIIMNTCMAQLQTFSVTQGHFMDPHIGSYKFPTASIPVIPLLFMLVLIPLYEFVFVPFARKITGRPSGITQLQRVGVGLVLSIILMSIAGIVEVKRRHRAIENPLKPMISVFWLSFQYSIFGIADMFTVVGLLDFFYKEAPSGMRSLSTSFTWLSLSFGYFLSTIFVNMINSITRRVTPSKKGWLHGQDLNSNNLDLFYWFLAIVSCINLANYLFWASWYKYKQDADEHEPEAKPRKVERAQE</sequence>
<feature type="transmembrane region" description="Helical" evidence="6">
    <location>
        <begin position="80"/>
        <end position="98"/>
    </location>
</feature>
<feature type="transmembrane region" description="Helical" evidence="6">
    <location>
        <begin position="341"/>
        <end position="361"/>
    </location>
</feature>
<feature type="transmembrane region" description="Helical" evidence="6">
    <location>
        <begin position="419"/>
        <end position="444"/>
    </location>
</feature>
<reference evidence="8" key="1">
    <citation type="journal article" date="2017" name="Plant J.">
        <title>The pomegranate (Punica granatum L.) genome and the genomics of punicalagin biosynthesis.</title>
        <authorList>
            <person name="Qin G."/>
            <person name="Xu C."/>
            <person name="Ming R."/>
            <person name="Tang H."/>
            <person name="Guyot R."/>
            <person name="Kramer E.M."/>
            <person name="Hu Y."/>
            <person name="Yi X."/>
            <person name="Qi Y."/>
            <person name="Xu X."/>
            <person name="Gao Z."/>
            <person name="Pan H."/>
            <person name="Jian J."/>
            <person name="Tian Y."/>
            <person name="Yue Z."/>
            <person name="Xu Y."/>
        </authorList>
    </citation>
    <scope>NUCLEOTIDE SEQUENCE [LARGE SCALE GENOMIC DNA]</scope>
    <source>
        <strain evidence="8">cv. Dabenzi</strain>
    </source>
</reference>
<evidence type="ECO:0008006" key="9">
    <source>
        <dbReference type="Google" id="ProtNLM"/>
    </source>
</evidence>
<feature type="transmembrane region" description="Helical" evidence="6">
    <location>
        <begin position="382"/>
        <end position="399"/>
    </location>
</feature>
<feature type="transmembrane region" description="Helical" evidence="6">
    <location>
        <begin position="301"/>
        <end position="321"/>
    </location>
</feature>
<name>A0A218W9A0_PUNGR</name>